<protein>
    <submittedName>
        <fullName evidence="1">Uncharacterized protein</fullName>
    </submittedName>
</protein>
<dbReference type="EMBL" id="JACBFH010000001">
    <property type="protein sequence ID" value="NYY87818.1"/>
    <property type="molecule type" value="Genomic_DNA"/>
</dbReference>
<evidence type="ECO:0000313" key="2">
    <source>
        <dbReference type="EMBL" id="UGX96048.1"/>
    </source>
</evidence>
<accession>A0A7Z0Q4S7</accession>
<reference evidence="2 3" key="3">
    <citation type="journal article" date="2022" name="Int. J. Syst. Evol. Microbiol.">
        <title>Strains of Bradyrhizobium barranii sp. nov. associated with legumes native to Canada are symbionts of soybeans and belong to different subspecies (subsp. barranii subsp. nov. and subsp. apii subsp. nov.) and symbiovars (sv. glycinearum and sv. septentrionale).</title>
        <authorList>
            <person name="Bromfield E.S.P."/>
            <person name="Cloutier S."/>
            <person name="Wasai-Hara S."/>
            <person name="Minamisawa K."/>
        </authorList>
    </citation>
    <scope>NUCLEOTIDE SEQUENCE [LARGE SCALE GENOMIC DNA]</scope>
    <source>
        <strain evidence="2 3">323S2</strain>
    </source>
</reference>
<dbReference type="EMBL" id="CP088280">
    <property type="protein sequence ID" value="UGX96048.1"/>
    <property type="molecule type" value="Genomic_DNA"/>
</dbReference>
<proteinExistence type="predicted"/>
<reference evidence="1" key="2">
    <citation type="submission" date="2020-06" db="EMBL/GenBank/DDBJ databases">
        <title>Whole Genome Sequence of Bradyrhizobium sp. Strain 323S2.</title>
        <authorList>
            <person name="Bromfield E.S.P."/>
        </authorList>
    </citation>
    <scope>NUCLEOTIDE SEQUENCE [LARGE SCALE GENOMIC DNA]</scope>
    <source>
        <strain evidence="1">323S2</strain>
    </source>
</reference>
<evidence type="ECO:0000313" key="1">
    <source>
        <dbReference type="EMBL" id="NYY87818.1"/>
    </source>
</evidence>
<dbReference type="AlphaFoldDB" id="A0A7Z0Q4S7"/>
<gene>
    <name evidence="2" type="ORF">G6321_00013260</name>
    <name evidence="1" type="ORF">G6321_04995</name>
</gene>
<reference evidence="2 3" key="1">
    <citation type="journal article" date="2017" name="Syst. Appl. Microbiol.">
        <title>Soybeans inoculated with root zone soils of Canadian native legumes harbour diverse and novel Bradyrhizobium spp. that possess agricultural potential.</title>
        <authorList>
            <person name="Bromfield E.S.P."/>
            <person name="Cloutier S."/>
            <person name="Tambong J.T."/>
            <person name="Tran Thi T.V."/>
        </authorList>
    </citation>
    <scope>NUCLEOTIDE SEQUENCE [LARGE SCALE GENOMIC DNA]</scope>
    <source>
        <strain evidence="2 3">323S2</strain>
    </source>
</reference>
<sequence length="130" mass="14595">MKVVDYAGGLRFAQPRANPPYGVPTKNVENNPMHSRTAQQIEWLSRVLLPGRIRERYFDGFDTSGKTAAKFDHGTALAEAQRFTVFARSPLWVRCAFEGAILRRDQAAAVVSEAQFSNNWLPIGRPVDFV</sequence>
<organism evidence="1">
    <name type="scientific">Bradyrhizobium barranii subsp. barranii</name>
    <dbReference type="NCBI Taxonomy" id="2823807"/>
    <lineage>
        <taxon>Bacteria</taxon>
        <taxon>Pseudomonadati</taxon>
        <taxon>Pseudomonadota</taxon>
        <taxon>Alphaproteobacteria</taxon>
        <taxon>Hyphomicrobiales</taxon>
        <taxon>Nitrobacteraceae</taxon>
        <taxon>Bradyrhizobium</taxon>
        <taxon>Bradyrhizobium barranii</taxon>
    </lineage>
</organism>
<dbReference type="Proteomes" id="UP000564836">
    <property type="component" value="Chromosome"/>
</dbReference>
<name>A0A7Z0Q4S7_9BRAD</name>
<dbReference type="RefSeq" id="WP_166343530.1">
    <property type="nucleotide sequence ID" value="NZ_CP088280.1"/>
</dbReference>
<evidence type="ECO:0000313" key="3">
    <source>
        <dbReference type="Proteomes" id="UP000564836"/>
    </source>
</evidence>